<name>A0A9Q3CG75_9BASI</name>
<protein>
    <submittedName>
        <fullName evidence="2">Uncharacterized protein</fullName>
    </submittedName>
</protein>
<dbReference type="AlphaFoldDB" id="A0A9Q3CG75"/>
<reference evidence="2" key="1">
    <citation type="submission" date="2021-03" db="EMBL/GenBank/DDBJ databases">
        <title>Draft genome sequence of rust myrtle Austropuccinia psidii MF-1, a brazilian biotype.</title>
        <authorList>
            <person name="Quecine M.C."/>
            <person name="Pachon D.M.R."/>
            <person name="Bonatelli M.L."/>
            <person name="Correr F.H."/>
            <person name="Franceschini L.M."/>
            <person name="Leite T.F."/>
            <person name="Margarido G.R.A."/>
            <person name="Almeida C.A."/>
            <person name="Ferrarezi J.A."/>
            <person name="Labate C.A."/>
        </authorList>
    </citation>
    <scope>NUCLEOTIDE SEQUENCE</scope>
    <source>
        <strain evidence="2">MF-1</strain>
    </source>
</reference>
<comment type="caution">
    <text evidence="2">The sequence shown here is derived from an EMBL/GenBank/DDBJ whole genome shotgun (WGS) entry which is preliminary data.</text>
</comment>
<accession>A0A9Q3CG75</accession>
<proteinExistence type="predicted"/>
<gene>
    <name evidence="2" type="ORF">O181_021821</name>
</gene>
<feature type="region of interest" description="Disordered" evidence="1">
    <location>
        <begin position="22"/>
        <end position="51"/>
    </location>
</feature>
<dbReference type="EMBL" id="AVOT02006652">
    <property type="protein sequence ID" value="MBW0482106.1"/>
    <property type="molecule type" value="Genomic_DNA"/>
</dbReference>
<dbReference type="Proteomes" id="UP000765509">
    <property type="component" value="Unassembled WGS sequence"/>
</dbReference>
<organism evidence="2 3">
    <name type="scientific">Austropuccinia psidii MF-1</name>
    <dbReference type="NCBI Taxonomy" id="1389203"/>
    <lineage>
        <taxon>Eukaryota</taxon>
        <taxon>Fungi</taxon>
        <taxon>Dikarya</taxon>
        <taxon>Basidiomycota</taxon>
        <taxon>Pucciniomycotina</taxon>
        <taxon>Pucciniomycetes</taxon>
        <taxon>Pucciniales</taxon>
        <taxon>Sphaerophragmiaceae</taxon>
        <taxon>Austropuccinia</taxon>
    </lineage>
</organism>
<evidence type="ECO:0000256" key="1">
    <source>
        <dbReference type="SAM" id="MobiDB-lite"/>
    </source>
</evidence>
<sequence>MAKKTPRPKLAKNHSLAIFQPLASGHNQRPPAQAQKALPSIQEKDSPSPMHSVPRIQEWCIYGIIYHYAPSLLRIPIEMFSGPNYDIPIQVLRSITTF</sequence>
<evidence type="ECO:0000313" key="2">
    <source>
        <dbReference type="EMBL" id="MBW0482106.1"/>
    </source>
</evidence>
<keyword evidence="3" id="KW-1185">Reference proteome</keyword>
<evidence type="ECO:0000313" key="3">
    <source>
        <dbReference type="Proteomes" id="UP000765509"/>
    </source>
</evidence>